<feature type="domain" description="Carboxylesterase type B" evidence="4">
    <location>
        <begin position="176"/>
        <end position="688"/>
    </location>
</feature>
<comment type="caution">
    <text evidence="5">The sequence shown here is derived from an EMBL/GenBank/DDBJ whole genome shotgun (WGS) entry which is preliminary data.</text>
</comment>
<dbReference type="EMBL" id="BQFW01000014">
    <property type="protein sequence ID" value="GJJ77782.1"/>
    <property type="molecule type" value="Genomic_DNA"/>
</dbReference>
<protein>
    <recommendedName>
        <fullName evidence="4">Carboxylesterase type B domain-containing protein</fullName>
    </recommendedName>
</protein>
<dbReference type="InterPro" id="IPR002018">
    <property type="entry name" value="CarbesteraseB"/>
</dbReference>
<dbReference type="SUPFAM" id="SSF53474">
    <property type="entry name" value="alpha/beta-Hydrolases"/>
    <property type="match status" value="1"/>
</dbReference>
<keyword evidence="6" id="KW-1185">Reference proteome</keyword>
<dbReference type="InterPro" id="IPR019826">
    <property type="entry name" value="Carboxylesterase_B_AS"/>
</dbReference>
<evidence type="ECO:0000256" key="2">
    <source>
        <dbReference type="ARBA" id="ARBA00022801"/>
    </source>
</evidence>
<gene>
    <name evidence="5" type="ORF">EMPS_10141</name>
</gene>
<accession>A0A9P3M117</accession>
<dbReference type="Gene3D" id="3.40.50.1820">
    <property type="entry name" value="alpha/beta hydrolase"/>
    <property type="match status" value="1"/>
</dbReference>
<feature type="signal peptide" evidence="3">
    <location>
        <begin position="1"/>
        <end position="24"/>
    </location>
</feature>
<dbReference type="AlphaFoldDB" id="A0A9P3M117"/>
<dbReference type="GO" id="GO:0016787">
    <property type="term" value="F:hydrolase activity"/>
    <property type="evidence" value="ECO:0007669"/>
    <property type="project" value="UniProtKB-KW"/>
</dbReference>
<keyword evidence="3" id="KW-0732">Signal</keyword>
<sequence>MILKNLVAVVTAAILASQTLFTAAAPVEKINKRTLLPTAPLASDVNGAHLLIINDVDSANIIKNAYILLSQPRDYYSGMSMCTSMGDGGYIYIPGTSGATDLVSLLNSNAPAQPEVEAYSQYWVYNGVPGVFGNCLAVNKNTGNTDWIPCTTELPSVCFNSVMRRVLLFDDTSRQVKVNTPVGQIQGWRDQNAFRFLGIPYAEAPVGDLRFAAPVAKAPFNSTWDAIEYKGICPQTALSTGVVPIILSYLENSATEMEDCLNLNVYTPSLKGEGATLLPVLMYIHGGGFVNNSGSIIIFEPGNMVSRGGVVVVTINYRLGMLGWMENINAWDRNTVPGNQAIRDQILALQWIQKNIASFGGDPNMVTVFGESAGGTSIRALLSAPSAWGLYKRVAGESDPHNIPYMLPSDAATMSNYFMEQLGCAVNDLACARSKSQNDLLEAQLKSNAQVLAQNKWVTFALIQRPVTDGDLIPADFSELVKAGKYNTEADIMWGTVHDEAGLFVPQYFPNPVPIANASWALDFILDPNRTAIVMNSPYFTLDPSDPDAVRNAFTKFGTDYYFLCPLQYLSREMSKIKPTYNFRFDRGRDIPLVGQNYCSSSTGRVCHAADIQPVFASGDAIPFISQTGDDARFARQVVDRWTTFAKTGNPNPKPGMPGFELTNPDVTSVTWVPFDDSNPIIDLNVTSAITTNNEETICNWTDTVFLYDFWIEIPNNMP</sequence>
<proteinExistence type="inferred from homology"/>
<reference evidence="5" key="2">
    <citation type="journal article" date="2022" name="Microbiol. Resour. Announc.">
        <title>Whole-Genome Sequence of Entomortierella parvispora E1425, a Mucoromycotan Fungus Associated with Burkholderiaceae-Related Endosymbiotic Bacteria.</title>
        <authorList>
            <person name="Herlambang A."/>
            <person name="Guo Y."/>
            <person name="Takashima Y."/>
            <person name="Narisawa K."/>
            <person name="Ohta H."/>
            <person name="Nishizawa T."/>
        </authorList>
    </citation>
    <scope>NUCLEOTIDE SEQUENCE</scope>
    <source>
        <strain evidence="5">E1425</strain>
    </source>
</reference>
<dbReference type="Proteomes" id="UP000827284">
    <property type="component" value="Unassembled WGS sequence"/>
</dbReference>
<evidence type="ECO:0000256" key="3">
    <source>
        <dbReference type="SAM" id="SignalP"/>
    </source>
</evidence>
<dbReference type="OrthoDB" id="408631at2759"/>
<feature type="chain" id="PRO_5040181808" description="Carboxylesterase type B domain-containing protein" evidence="3">
    <location>
        <begin position="25"/>
        <end position="719"/>
    </location>
</feature>
<reference evidence="5" key="1">
    <citation type="submission" date="2021-11" db="EMBL/GenBank/DDBJ databases">
        <authorList>
            <person name="Herlambang A."/>
            <person name="Guo Y."/>
            <person name="Takashima Y."/>
            <person name="Nishizawa T."/>
        </authorList>
    </citation>
    <scope>NUCLEOTIDE SEQUENCE</scope>
    <source>
        <strain evidence="5">E1425</strain>
    </source>
</reference>
<evidence type="ECO:0000313" key="5">
    <source>
        <dbReference type="EMBL" id="GJJ77782.1"/>
    </source>
</evidence>
<comment type="similarity">
    <text evidence="1">Belongs to the type-B carboxylesterase/lipase family.</text>
</comment>
<evidence type="ECO:0000259" key="4">
    <source>
        <dbReference type="Pfam" id="PF00135"/>
    </source>
</evidence>
<dbReference type="InterPro" id="IPR029058">
    <property type="entry name" value="AB_hydrolase_fold"/>
</dbReference>
<evidence type="ECO:0000313" key="6">
    <source>
        <dbReference type="Proteomes" id="UP000827284"/>
    </source>
</evidence>
<dbReference type="Pfam" id="PF00135">
    <property type="entry name" value="COesterase"/>
    <property type="match status" value="1"/>
</dbReference>
<evidence type="ECO:0000256" key="1">
    <source>
        <dbReference type="ARBA" id="ARBA00005964"/>
    </source>
</evidence>
<dbReference type="PANTHER" id="PTHR11559">
    <property type="entry name" value="CARBOXYLESTERASE"/>
    <property type="match status" value="1"/>
</dbReference>
<organism evidence="5 6">
    <name type="scientific">Entomortierella parvispora</name>
    <dbReference type="NCBI Taxonomy" id="205924"/>
    <lineage>
        <taxon>Eukaryota</taxon>
        <taxon>Fungi</taxon>
        <taxon>Fungi incertae sedis</taxon>
        <taxon>Mucoromycota</taxon>
        <taxon>Mortierellomycotina</taxon>
        <taxon>Mortierellomycetes</taxon>
        <taxon>Mortierellales</taxon>
        <taxon>Mortierellaceae</taxon>
        <taxon>Entomortierella</taxon>
    </lineage>
</organism>
<dbReference type="PROSITE" id="PS00122">
    <property type="entry name" value="CARBOXYLESTERASE_B_1"/>
    <property type="match status" value="1"/>
</dbReference>
<dbReference type="InterPro" id="IPR050309">
    <property type="entry name" value="Type-B_Carboxylest/Lipase"/>
</dbReference>
<keyword evidence="2" id="KW-0378">Hydrolase</keyword>
<name>A0A9P3M117_9FUNG</name>